<dbReference type="EMBL" id="JACDUR010000008">
    <property type="protein sequence ID" value="MBA2896276.1"/>
    <property type="molecule type" value="Genomic_DNA"/>
</dbReference>
<dbReference type="Proteomes" id="UP000530928">
    <property type="component" value="Unassembled WGS sequence"/>
</dbReference>
<dbReference type="AlphaFoldDB" id="A0A7W0HV02"/>
<reference evidence="1 2" key="1">
    <citation type="submission" date="2020-07" db="EMBL/GenBank/DDBJ databases">
        <title>Genomic Encyclopedia of Type Strains, Phase IV (KMG-IV): sequencing the most valuable type-strain genomes for metagenomic binning, comparative biology and taxonomic classification.</title>
        <authorList>
            <person name="Goeker M."/>
        </authorList>
    </citation>
    <scope>NUCLEOTIDE SEQUENCE [LARGE SCALE GENOMIC DNA]</scope>
    <source>
        <strain evidence="1 2">DSM 45533</strain>
    </source>
</reference>
<dbReference type="RefSeq" id="WP_181614976.1">
    <property type="nucleotide sequence ID" value="NZ_BAABAM010000007.1"/>
</dbReference>
<proteinExistence type="predicted"/>
<protein>
    <recommendedName>
        <fullName evidence="3">DUF3558 domain-containing protein</fullName>
    </recommendedName>
</protein>
<accession>A0A7W0HV02</accession>
<dbReference type="PROSITE" id="PS51257">
    <property type="entry name" value="PROKAR_LIPOPROTEIN"/>
    <property type="match status" value="1"/>
</dbReference>
<gene>
    <name evidence="1" type="ORF">HNR30_007667</name>
</gene>
<evidence type="ECO:0000313" key="1">
    <source>
        <dbReference type="EMBL" id="MBA2896276.1"/>
    </source>
</evidence>
<comment type="caution">
    <text evidence="1">The sequence shown here is derived from an EMBL/GenBank/DDBJ whole genome shotgun (WGS) entry which is preliminary data.</text>
</comment>
<sequence length="172" mass="18458">MTRPGPIVPALALLSVALLTGCSAPSTEDGGCPLATEDLDKETSLRWQLREKHDSYPLETTESIKAMVCLYTAADAPQQGDDPLTMRTDLVEGPEVDTVRKSFEQTCAGNAGRVREVSRAQVCDKNGSVVDGLIAMGDRAVNVYWVNADMAIAVKLTPSFERIVAMMAGNRG</sequence>
<evidence type="ECO:0000313" key="2">
    <source>
        <dbReference type="Proteomes" id="UP000530928"/>
    </source>
</evidence>
<keyword evidence="2" id="KW-1185">Reference proteome</keyword>
<name>A0A7W0HV02_9ACTN</name>
<organism evidence="1 2">
    <name type="scientific">Nonomuraea soli</name>
    <dbReference type="NCBI Taxonomy" id="1032476"/>
    <lineage>
        <taxon>Bacteria</taxon>
        <taxon>Bacillati</taxon>
        <taxon>Actinomycetota</taxon>
        <taxon>Actinomycetes</taxon>
        <taxon>Streptosporangiales</taxon>
        <taxon>Streptosporangiaceae</taxon>
        <taxon>Nonomuraea</taxon>
    </lineage>
</organism>
<evidence type="ECO:0008006" key="3">
    <source>
        <dbReference type="Google" id="ProtNLM"/>
    </source>
</evidence>